<dbReference type="EMBL" id="KI914050">
    <property type="protein sequence ID" value="ETV90301.1"/>
    <property type="molecule type" value="Genomic_DNA"/>
</dbReference>
<protein>
    <submittedName>
        <fullName evidence="1">Uncharacterized protein</fullName>
    </submittedName>
</protein>
<dbReference type="GeneID" id="20091930"/>
<dbReference type="AlphaFoldDB" id="A0A024T9K8"/>
<sequence length="101" mass="11035">MPTCTGHGDDDRIDAIYQHRFESSPNGLLQSMTLIIHTVALTGQKQFSLAPRSIGGVWRQTLMGLNAGHGTREPLDEVCVIENSMAIFGVTFSLFSSLELV</sequence>
<dbReference type="RefSeq" id="XP_008881065.1">
    <property type="nucleotide sequence ID" value="XM_008882843.1"/>
</dbReference>
<evidence type="ECO:0000313" key="1">
    <source>
        <dbReference type="EMBL" id="ETV90301.1"/>
    </source>
</evidence>
<proteinExistence type="predicted"/>
<organism evidence="1">
    <name type="scientific">Aphanomyces invadans</name>
    <dbReference type="NCBI Taxonomy" id="157072"/>
    <lineage>
        <taxon>Eukaryota</taxon>
        <taxon>Sar</taxon>
        <taxon>Stramenopiles</taxon>
        <taxon>Oomycota</taxon>
        <taxon>Saprolegniomycetes</taxon>
        <taxon>Saprolegniales</taxon>
        <taxon>Verrucalvaceae</taxon>
        <taxon>Aphanomyces</taxon>
    </lineage>
</organism>
<dbReference type="VEuPathDB" id="FungiDB:H310_14880"/>
<accession>A0A024T9K8</accession>
<gene>
    <name evidence="1" type="ORF">H310_14880</name>
</gene>
<name>A0A024T9K8_9STRA</name>
<reference evidence="1" key="1">
    <citation type="submission" date="2013-12" db="EMBL/GenBank/DDBJ databases">
        <title>The Genome Sequence of Aphanomyces invadans NJM9701.</title>
        <authorList>
            <consortium name="The Broad Institute Genomics Platform"/>
            <person name="Russ C."/>
            <person name="Tyler B."/>
            <person name="van West P."/>
            <person name="Dieguez-Uribeondo J."/>
            <person name="Young S.K."/>
            <person name="Zeng Q."/>
            <person name="Gargeya S."/>
            <person name="Fitzgerald M."/>
            <person name="Abouelleil A."/>
            <person name="Alvarado L."/>
            <person name="Chapman S.B."/>
            <person name="Gainer-Dewar J."/>
            <person name="Goldberg J."/>
            <person name="Griggs A."/>
            <person name="Gujja S."/>
            <person name="Hansen M."/>
            <person name="Howarth C."/>
            <person name="Imamovic A."/>
            <person name="Ireland A."/>
            <person name="Larimer J."/>
            <person name="McCowan C."/>
            <person name="Murphy C."/>
            <person name="Pearson M."/>
            <person name="Poon T.W."/>
            <person name="Priest M."/>
            <person name="Roberts A."/>
            <person name="Saif S."/>
            <person name="Shea T."/>
            <person name="Sykes S."/>
            <person name="Wortman J."/>
            <person name="Nusbaum C."/>
            <person name="Birren B."/>
        </authorList>
    </citation>
    <scope>NUCLEOTIDE SEQUENCE [LARGE SCALE GENOMIC DNA]</scope>
    <source>
        <strain evidence="1">NJM9701</strain>
    </source>
</reference>